<evidence type="ECO:0000313" key="1">
    <source>
        <dbReference type="EMBL" id="HDD43689.1"/>
    </source>
</evidence>
<proteinExistence type="predicted"/>
<organism evidence="1">
    <name type="scientific">Desulfofervidus auxilii</name>
    <dbReference type="NCBI Taxonomy" id="1621989"/>
    <lineage>
        <taxon>Bacteria</taxon>
        <taxon>Pseudomonadati</taxon>
        <taxon>Thermodesulfobacteriota</taxon>
        <taxon>Candidatus Desulfofervidia</taxon>
        <taxon>Candidatus Desulfofervidales</taxon>
        <taxon>Candidatus Desulfofervidaceae</taxon>
        <taxon>Candidatus Desulfofervidus</taxon>
    </lineage>
</organism>
<accession>A0A7C0Y4U5</accession>
<dbReference type="AlphaFoldDB" id="A0A7C0Y4U5"/>
<dbReference type="Proteomes" id="UP000886289">
    <property type="component" value="Unassembled WGS sequence"/>
</dbReference>
<dbReference type="EMBL" id="DRBS01000087">
    <property type="protein sequence ID" value="HDD43689.1"/>
    <property type="molecule type" value="Genomic_DNA"/>
</dbReference>
<sequence>MKKIPLNFLNESGLLFEINRKILHPFGFSLKLNNNNIELWSYEDLEVYYNSDTFIKEKTKFNNFLNNYGKQKLRKRKKKLGFVIQTNTIEKIEFPNEKNKKFKTPEQIKWIILE</sequence>
<name>A0A7C0Y4U5_DESA2</name>
<reference evidence="1" key="1">
    <citation type="journal article" date="2020" name="mSystems">
        <title>Genome- and Community-Level Interaction Insights into Carbon Utilization and Element Cycling Functions of Hydrothermarchaeota in Hydrothermal Sediment.</title>
        <authorList>
            <person name="Zhou Z."/>
            <person name="Liu Y."/>
            <person name="Xu W."/>
            <person name="Pan J."/>
            <person name="Luo Z.H."/>
            <person name="Li M."/>
        </authorList>
    </citation>
    <scope>NUCLEOTIDE SEQUENCE [LARGE SCALE GENOMIC DNA]</scope>
    <source>
        <strain evidence="1">HyVt-233</strain>
    </source>
</reference>
<comment type="caution">
    <text evidence="1">The sequence shown here is derived from an EMBL/GenBank/DDBJ whole genome shotgun (WGS) entry which is preliminary data.</text>
</comment>
<gene>
    <name evidence="1" type="ORF">ENG63_02350</name>
</gene>
<protein>
    <submittedName>
        <fullName evidence="1">Uncharacterized protein</fullName>
    </submittedName>
</protein>